<sequence>MTNTLVFFYSYGMGGWGDMVKGLHTCWCWAKATHRELKIDFSWHIFGTFFKQHRYLQDRPSYVTLNMIDKSADYTVRSLDQYADKEEIVLTCNWFKLSANSSIDPLPFYKELYTTIFPLTIEKEIPATYHTFHCRVGDKYLQEAYGSKGDNRIGSFDRLGKIIDQYNAFGHSATLVASDSEAVVNRLLKEIPGSFTLCPKPYHIAYKCPDIEFKIPSMRNTILEHYAMTKSQGIYKVSYSGFPITAALIQNVPLQVWSMEGSLGTYRDEMVDAIRECYAAASK</sequence>
<proteinExistence type="predicted"/>
<dbReference type="EMBL" id="MN740779">
    <property type="protein sequence ID" value="QHU11196.1"/>
    <property type="molecule type" value="Genomic_DNA"/>
</dbReference>
<organism evidence="1">
    <name type="scientific">viral metagenome</name>
    <dbReference type="NCBI Taxonomy" id="1070528"/>
    <lineage>
        <taxon>unclassified sequences</taxon>
        <taxon>metagenomes</taxon>
        <taxon>organismal metagenomes</taxon>
    </lineage>
</organism>
<accession>A0A6C0K271</accession>
<reference evidence="1" key="1">
    <citation type="journal article" date="2020" name="Nature">
        <title>Giant virus diversity and host interactions through global metagenomics.</title>
        <authorList>
            <person name="Schulz F."/>
            <person name="Roux S."/>
            <person name="Paez-Espino D."/>
            <person name="Jungbluth S."/>
            <person name="Walsh D.A."/>
            <person name="Denef V.J."/>
            <person name="McMahon K.D."/>
            <person name="Konstantinidis K.T."/>
            <person name="Eloe-Fadrosh E.A."/>
            <person name="Kyrpides N.C."/>
            <person name="Woyke T."/>
        </authorList>
    </citation>
    <scope>NUCLEOTIDE SEQUENCE</scope>
    <source>
        <strain evidence="1">GVMAG-S-1101165-84</strain>
    </source>
</reference>
<protein>
    <recommendedName>
        <fullName evidence="2">Glycosyltransferase</fullName>
    </recommendedName>
</protein>
<dbReference type="AlphaFoldDB" id="A0A6C0K271"/>
<evidence type="ECO:0000313" key="1">
    <source>
        <dbReference type="EMBL" id="QHU11196.1"/>
    </source>
</evidence>
<evidence type="ECO:0008006" key="2">
    <source>
        <dbReference type="Google" id="ProtNLM"/>
    </source>
</evidence>
<name>A0A6C0K271_9ZZZZ</name>